<dbReference type="AlphaFoldDB" id="A0A2P2JB64"/>
<organism evidence="1">
    <name type="scientific">Rhizophora mucronata</name>
    <name type="common">Asiatic mangrove</name>
    <dbReference type="NCBI Taxonomy" id="61149"/>
    <lineage>
        <taxon>Eukaryota</taxon>
        <taxon>Viridiplantae</taxon>
        <taxon>Streptophyta</taxon>
        <taxon>Embryophyta</taxon>
        <taxon>Tracheophyta</taxon>
        <taxon>Spermatophyta</taxon>
        <taxon>Magnoliopsida</taxon>
        <taxon>eudicotyledons</taxon>
        <taxon>Gunneridae</taxon>
        <taxon>Pentapetalae</taxon>
        <taxon>rosids</taxon>
        <taxon>fabids</taxon>
        <taxon>Malpighiales</taxon>
        <taxon>Rhizophoraceae</taxon>
        <taxon>Rhizophora</taxon>
    </lineage>
</organism>
<keyword evidence="1" id="KW-0121">Carboxypeptidase</keyword>
<keyword evidence="1" id="KW-0645">Protease</keyword>
<protein>
    <submittedName>
        <fullName evidence="1">Lysosomal pro-X carboxypeptidase</fullName>
    </submittedName>
</protein>
<evidence type="ECO:0000313" key="1">
    <source>
        <dbReference type="EMBL" id="MBW90657.1"/>
    </source>
</evidence>
<dbReference type="EMBL" id="GGEC01010174">
    <property type="protein sequence ID" value="MBW90657.1"/>
    <property type="molecule type" value="Transcribed_RNA"/>
</dbReference>
<sequence>MSVNIDCKSSQPSYVCNSSFYGLMSQGVTRYPITFFEY</sequence>
<proteinExistence type="predicted"/>
<accession>A0A2P2JB64</accession>
<name>A0A2P2JB64_RHIMU</name>
<keyword evidence="1" id="KW-0378">Hydrolase</keyword>
<dbReference type="GO" id="GO:0004180">
    <property type="term" value="F:carboxypeptidase activity"/>
    <property type="evidence" value="ECO:0007669"/>
    <property type="project" value="UniProtKB-KW"/>
</dbReference>
<reference evidence="1" key="1">
    <citation type="submission" date="2018-02" db="EMBL/GenBank/DDBJ databases">
        <title>Rhizophora mucronata_Transcriptome.</title>
        <authorList>
            <person name="Meera S.P."/>
            <person name="Sreeshan A."/>
            <person name="Augustine A."/>
        </authorList>
    </citation>
    <scope>NUCLEOTIDE SEQUENCE</scope>
    <source>
        <tissue evidence="1">Leaf</tissue>
    </source>
</reference>